<protein>
    <submittedName>
        <fullName evidence="2">BTB/POZ domain-containing protein 9-like protein</fullName>
    </submittedName>
</protein>
<dbReference type="GO" id="GO:0048512">
    <property type="term" value="P:circadian behavior"/>
    <property type="evidence" value="ECO:0007669"/>
    <property type="project" value="TreeGrafter"/>
</dbReference>
<dbReference type="STRING" id="1965070.A0A443QSX4"/>
<dbReference type="PROSITE" id="PS50097">
    <property type="entry name" value="BTB"/>
    <property type="match status" value="1"/>
</dbReference>
<dbReference type="InterPro" id="IPR011705">
    <property type="entry name" value="BACK"/>
</dbReference>
<dbReference type="SUPFAM" id="SSF54695">
    <property type="entry name" value="POZ domain"/>
    <property type="match status" value="1"/>
</dbReference>
<dbReference type="GO" id="GO:0005737">
    <property type="term" value="C:cytoplasm"/>
    <property type="evidence" value="ECO:0007669"/>
    <property type="project" value="TreeGrafter"/>
</dbReference>
<dbReference type="InterPro" id="IPR052407">
    <property type="entry name" value="BTB_POZ_domain_cont_9"/>
</dbReference>
<dbReference type="GO" id="GO:0008344">
    <property type="term" value="P:adult locomotory behavior"/>
    <property type="evidence" value="ECO:0007669"/>
    <property type="project" value="TreeGrafter"/>
</dbReference>
<reference evidence="2 3" key="1">
    <citation type="journal article" date="2018" name="Gigascience">
        <title>Genomes of trombidid mites reveal novel predicted allergens and laterally-transferred genes associated with secondary metabolism.</title>
        <authorList>
            <person name="Dong X."/>
            <person name="Chaisiri K."/>
            <person name="Xia D."/>
            <person name="Armstrong S.D."/>
            <person name="Fang Y."/>
            <person name="Donnelly M.J."/>
            <person name="Kadowaki T."/>
            <person name="McGarry J.W."/>
            <person name="Darby A.C."/>
            <person name="Makepeace B.L."/>
        </authorList>
    </citation>
    <scope>NUCLEOTIDE SEQUENCE [LARGE SCALE GENOMIC DNA]</scope>
    <source>
        <strain evidence="2">UoL-WK</strain>
    </source>
</reference>
<dbReference type="OrthoDB" id="45365at2759"/>
<dbReference type="SMART" id="SM00225">
    <property type="entry name" value="BTB"/>
    <property type="match status" value="1"/>
</dbReference>
<dbReference type="Pfam" id="PF00651">
    <property type="entry name" value="BTB"/>
    <property type="match status" value="1"/>
</dbReference>
<dbReference type="GO" id="GO:0050804">
    <property type="term" value="P:modulation of chemical synaptic transmission"/>
    <property type="evidence" value="ECO:0007669"/>
    <property type="project" value="TreeGrafter"/>
</dbReference>
<dbReference type="Proteomes" id="UP000285301">
    <property type="component" value="Unassembled WGS sequence"/>
</dbReference>
<dbReference type="AlphaFoldDB" id="A0A443QSX4"/>
<dbReference type="SMART" id="SM00875">
    <property type="entry name" value="BACK"/>
    <property type="match status" value="1"/>
</dbReference>
<dbReference type="InterPro" id="IPR008979">
    <property type="entry name" value="Galactose-bd-like_sf"/>
</dbReference>
<feature type="domain" description="BTB" evidence="1">
    <location>
        <begin position="56"/>
        <end position="123"/>
    </location>
</feature>
<evidence type="ECO:0000313" key="3">
    <source>
        <dbReference type="Proteomes" id="UP000285301"/>
    </source>
</evidence>
<dbReference type="InterPro" id="IPR000210">
    <property type="entry name" value="BTB/POZ_dom"/>
</dbReference>
<sequence>IATFKITTIMSKFASFENVNNRFHKKRKLDSANIVIEDKSDICSDIDKLLLSKEFSDVTIEVENERFKAHRVILAARSEYFRCLCYNGMRESKENVIVMKDISKSIFRILLKYIYTGVIIADEMKSCIFELIYFSDCYCFPKLHKKLIQFLSENLDSELALKAYEIAKLYEIKELMNASLNYIENNPYETLYHPSFVESSFDCVRDILKSDTLYISELKIYEILEHYLRKNGYADSKAKSIVKEIVRFPLISDNNIMDRLHIDGMFNMKECLELLKIKESTQSTKINYRYLLQKDTNYVISCQSCNLIKGQPEIKFAFASTKFHGSEFIDESKEDSVIEFTLGKRCKMKDKFSAHDISDDENKYLLFTLSQDCYVDTIIVHLWDKDQRLYDFDVSCGVNENDLKIIERVKMQRGQQIIKFNPMRIRFIKLKGTEVYNVRTYEFRVKNLAVYKQNN</sequence>
<dbReference type="SUPFAM" id="SSF49785">
    <property type="entry name" value="Galactose-binding domain-like"/>
    <property type="match status" value="1"/>
</dbReference>
<dbReference type="PANTHER" id="PTHR46306:SF1">
    <property type="entry name" value="BTB_POZ DOMAIN-CONTAINING PROTEIN 9"/>
    <property type="match status" value="1"/>
</dbReference>
<keyword evidence="3" id="KW-1185">Reference proteome</keyword>
<dbReference type="PANTHER" id="PTHR46306">
    <property type="entry name" value="BTB/POZ DOMAIN-CONTAINING PROTEIN 9"/>
    <property type="match status" value="1"/>
</dbReference>
<comment type="caution">
    <text evidence="2">The sequence shown here is derived from an EMBL/GenBank/DDBJ whole genome shotgun (WGS) entry which is preliminary data.</text>
</comment>
<name>A0A443QSX4_9ACAR</name>
<dbReference type="InterPro" id="IPR011333">
    <property type="entry name" value="SKP1/BTB/POZ_sf"/>
</dbReference>
<dbReference type="Gene3D" id="1.25.40.420">
    <property type="match status" value="1"/>
</dbReference>
<evidence type="ECO:0000259" key="1">
    <source>
        <dbReference type="PROSITE" id="PS50097"/>
    </source>
</evidence>
<dbReference type="EMBL" id="NCKU01004330">
    <property type="protein sequence ID" value="RWS06123.1"/>
    <property type="molecule type" value="Genomic_DNA"/>
</dbReference>
<organism evidence="2 3">
    <name type="scientific">Dinothrombium tinctorium</name>
    <dbReference type="NCBI Taxonomy" id="1965070"/>
    <lineage>
        <taxon>Eukaryota</taxon>
        <taxon>Metazoa</taxon>
        <taxon>Ecdysozoa</taxon>
        <taxon>Arthropoda</taxon>
        <taxon>Chelicerata</taxon>
        <taxon>Arachnida</taxon>
        <taxon>Acari</taxon>
        <taxon>Acariformes</taxon>
        <taxon>Trombidiformes</taxon>
        <taxon>Prostigmata</taxon>
        <taxon>Anystina</taxon>
        <taxon>Parasitengona</taxon>
        <taxon>Trombidioidea</taxon>
        <taxon>Trombidiidae</taxon>
        <taxon>Dinothrombium</taxon>
    </lineage>
</organism>
<evidence type="ECO:0000313" key="2">
    <source>
        <dbReference type="EMBL" id="RWS06123.1"/>
    </source>
</evidence>
<accession>A0A443QSX4</accession>
<dbReference type="Gene3D" id="3.30.710.10">
    <property type="entry name" value="Potassium Channel Kv1.1, Chain A"/>
    <property type="match status" value="1"/>
</dbReference>
<proteinExistence type="predicted"/>
<feature type="non-terminal residue" evidence="2">
    <location>
        <position position="1"/>
    </location>
</feature>
<gene>
    <name evidence="2" type="ORF">B4U79_05396</name>
</gene>
<dbReference type="Pfam" id="PF07707">
    <property type="entry name" value="BACK"/>
    <property type="match status" value="1"/>
</dbReference>